<dbReference type="EMBL" id="UHJC01000001">
    <property type="protein sequence ID" value="SUP85884.1"/>
    <property type="molecule type" value="Genomic_DNA"/>
</dbReference>
<evidence type="ECO:0000313" key="4">
    <source>
        <dbReference type="Proteomes" id="UP000255087"/>
    </source>
</evidence>
<dbReference type="InterPro" id="IPR050909">
    <property type="entry name" value="Bact_Autotransporter_VF"/>
</dbReference>
<dbReference type="SMART" id="SM00869">
    <property type="entry name" value="Autotransporter"/>
    <property type="match status" value="1"/>
</dbReference>
<keyword evidence="1" id="KW-0843">Virulence</keyword>
<feature type="domain" description="Autotransporter" evidence="2">
    <location>
        <begin position="4099"/>
        <end position="4381"/>
    </location>
</feature>
<dbReference type="InterPro" id="IPR002202">
    <property type="entry name" value="HMG_CoA_Rdtase"/>
</dbReference>
<dbReference type="SUPFAM" id="SSF51126">
    <property type="entry name" value="Pectin lyase-like"/>
    <property type="match status" value="1"/>
</dbReference>
<dbReference type="RefSeq" id="WP_258841436.1">
    <property type="nucleotide sequence ID" value="NZ_UHJC01000001.1"/>
</dbReference>
<dbReference type="GO" id="GO:0004420">
    <property type="term" value="F:hydroxymethylglutaryl-CoA reductase (NADPH) activity"/>
    <property type="evidence" value="ECO:0007669"/>
    <property type="project" value="InterPro"/>
</dbReference>
<sequence length="4381" mass="433967">MNAIFKVIWNISLNVWVAVGEFAKGKQKSKTTCAIPPSQHTSAVINKFSFPRLGFLAIAIIGVLGGQNAYAIDAQGCTDLGSSCVTVSTDAELRSALTSGTATTILMLNDITLASNISVNQGTSNRKDLVIDGGGFKLNTGGAQFIFTNQTNVSWGGAAGSFTLSNLAELNSATGNDNTVFSMDGGNSAINIIVNNIGTMTNSMLAVLGAIGSGGAPNLNSQLVLGNFTDPLSLTFGSNHQLAQASNIKFTGHFDLTATTGAYPAVFWTNATAANSRIYLSSTANVSITTPSFTSGPTANSNYQYTLEDGAQFALNSDQNVFGSVNGGLLIGTYSAGVFGSGAVLQLANTAGTAYSTGNAITNGGNINAMGNGVTQSGDVIYNLAAGSKLAVSGANSIGILATKTGPTNSGGIYISSGAAINAAGIGISASHGGSAPIVLENKNSGVITATTGISATNTGSGSTDVTNHGVITAATGMSVTNTGTGTANVINDGTINSTSAGIAIASGVGTSTVDNTRGSINASAGTAINIANGTLLNLLGGNITTTNAATGLNFIGSSGSHTLTDLIFNLNGTGSAFAKAAGVNLELRHVIFNTANGTVLNDLSGLTFASSTEGRNTINVSGTGTGIAATNTALSALDAEALDINVSGAGVGINATGGGALDFTDSNLTITVTGTEGTALQIADGSGETTIGADTQIDATAATAINFLGSSSKTLNNKGTIKGSVIFAGIGGNTINNDGTLNGTLTTGAGNDTLVLGSTSKSNDVINLGDGNNSVTIHDGALVSSIITGDGNDIFTINGMSVGSTYLGSLDAGSGLNTLNFNASTDELAAATSLQGFTNINLVDSHITLVSDDNIGSGTVNIDSSSELLFGSTFDGILHATLGSGTGSAIVNNSANVSLSQASVFAGTWQVNNGGALTASSSNQLGSASVELDGTLNLDNVALFDHVLTGNGTLNVAKSLATTAFDFGSTVGGAFSGIVNLTNTTFALSADNAAALASATLKLSDDSVTTVGTTDRTLHGLDLTGGTLIFDGAVPQSQASGVVTVTDLALNSGTVNLTSSGIWDNTNPQATNVSILEQDRGSTALELINATNVTGDVDALALLVNGTVITSGTQGVESAIQQGGSTVANAIHNYGLASSNSNGDSGLYVNYTLSALELLADGADALLLATESGLTANRVLNAELFGVGGLVVDAQNGALTLANGNNSYEGTTTVNFGELILGANGAFGQTSLLDIASGASANINGYRQTVGAVTNTGTVTLGSGGVLTSGLLTNGGVLDLTGGALNLTAGGTSTVAGGLTGAGTLNINGGNLAVSAANSGLSGQTHIADVASVTMTGTGTLGTSAVEVLGTLNLNGANAAMTNVLSGDGTINTNAAVTLSGNNSFSGAHQIGTDGELTVGQASNLGASSATVNLGTLTSHLILNGVSESIANVLSGVAGSTVDIIGGADTALTANNSGFLGQYALAGNSKLTVGSTNNLGASSSVTLAGAGDTLSLSGFNGTFGNSVTGSGVLQVTDDAEVTLTSSNGVGNTVKVDIADATLNLDDIALFDHVLTGNGTLNVAKSLASTAFDFGSTVGGAFSGIVNLTNTTFALSADNAAALASATLKLSDDSVTTVGTTDRTLHGLDLNGGTLIFDGSPPQSQANGVVTVTDLALNGGTVSITGVGNWENESPVTSPNVSILEQDRAGTTLELINATNVTGDVDALGLMINGTAITADSQGVESAIQQGGSTVANAIHNYGLTSSNSNGDSGLYVNYTLSALELLADGADALLLATESGLTANRVLNAELFGVGGLVVDAQNGALTLANGNNSYEGTTTVNFGELILGANGAFGQTSLLDIASGASANINGYRQTVGAVTNTGTVTLGSGGVLTSGLLTNGGVLDLTGGALNLTAGGASTVAGGLTGAGTLNINGGNLAVSAANSGLSGQTHIADVASVTMTGTGTLGTSAVEVLGTLNLNGANAAMTNVLSGGGVINTNAAVTLSGNNSFSGAHQIGASGALTVGQASNLGASSATVNLGTLTSHLILNGVSESIANVLSGVAGSTVDIIGGADTALTANNSGFLGQYALAGNSKLTVGSTNNLGASSSVTLAGAGDTLSLSGFNGTFGNSVTGNGVLQVTDDAEVTLTSSNGVGNTVKVDIADATLNLDDIALFDHVLTGNGTLNVAKSLASTAFDFGSTVGGAFSGIVNLTNTTFALSADNAAALASATLKLSDDSVTTVGTTDRTLHGLDLNGGTLIFDGSPPQSQANGVVTVTDLALNSGTVSITGADNWENEHPVTPPNVSLLEQDRGDILLELINAANVTGDANDLDLMVDGTAITADSSGVQSAIQQGGSTVANAIHNYGLTSSNGNGGSGLYVNYTLSALELLADGANALLLATESGLTANRVLNAELFGVGGLVVDAQNGALTLANGNNSYEGTTTVNFGELILGANGAFGQTSLLDIASGASANINGYRQTVGAVTNTGTVTLGSGGVLTSGLLTNGGVLDLTGGALNLTAGGASTVAGGLTGAGTLNINGGNLAVSAANSGLSGQTHIADVASVTMTGTGTLGTSAVEVLGTLNLNGANAAMTNVLSGDGTINTNAAVTLSGNNSFSGAHQIGASGALTVGQASNLGASSATVNLGTLTSHLILNGVSESIANVLSGVAGSTVDIIGGADTALTANNSNFLGQYALAGNSKLTVGSTNNLGASSSVTLAGAGDTLSLSGFNGTFGNSVTGNGVLQVTDDAEVTLTSSNGVSNAVTIDIADATLNLDDIALFNHALTGNGLLNVAKNDATTAFDFGSTVGGAFSGIVNLTNTTFALSADNAAALASATLKLSDDSVTTVGTTDRTLHGLDLNGGTLIFDGSPPQSQANGVVTVTDLALNSGTVSITGADNWENEHPVTPPNVSLLEQDRGDILLQLIDADNVTGNANDLELMINGTTITPGQGVQSTVQQGGSTVANATHNYGLTSNGGSGLYVNYTLSALELLADGANALLLATESGLTANRELNAELSGVGGLVVDAQNGALTLANGNNSYEGTTTVTAGELILGANGAFGQTSLLNIASGASANINGYRQTVGAVTNTGTVTLGNGGELTSTDTLINTGIINVTDGILNLENGGTSSISGGLTGNGILNIKGGDFTISIDNNGLAGQTNIADGASVTLGNGGTMLGTGNLGSSVIDVLGDLNLVADNSLANVISGDGTINTTATVTLSGNSSFSGAHQIGTNGELTVGQASNLGASSATVNLGTITSHLILNGVSESIANVLSGVAGSTVDIIGGADTALTANNSGFLGQYALAGNSKLTVGSTNNLGASSSVTLAGAGDTLSLSGFNGTFGNSVTGNGVLQVTDDAEVTLTSSNGVGNAVTIDIADATLNLDDIALFNHALTGNGLLNVAKNDATTAFDFGSTVGGAFTGTVNLNNSTFDLSGNNTTALAQATLKLSSGNLTSVGNGVQNIGTLAMNGGTLLFDNIVDNSGIITSDGTIAANSIDTTGGGEVRVNLPNNLAPSLDGLSVMELDEGEIIVTLATGTATGTGHELTLTDENGDPISAVTYQGVHNAGSTSAAATGSFNYGMTTGEDYDGLYVNYGLTALELLSTGSEALVLTATLANNGTQSNDLSAQITGSGDLAFASANDGSTASLSNSTNSYTGTTWVSSGNLRLDADSALGQTSLLAMSTATHVDINGTQQVVGELATEGGSTLDLNDGKLTVTGGGQIDGALTGGGELVLSGGLLNVSYDNAGFTGSTDIANGAVAHLSQAQGLGNGTINNNGTLHLDNTIGTLFNALTGSDGEVLLSNNASVQLAGDNSGYSGLFTNQAGSILIANSAEHLGGSSIANSGALILNTGSVWELTNTISGTGTLVKSGSGTVKIEGDTVSAGLTTIEEGLLQLGSSAVTQTLSLEESLQEDALLVSFASNMANLTSNVLITANGSLGGYGQVTGNVENHGNLIMPNALTGGDFGTFTIDGNYTSAEGMITFNTILAGDASVTDRLVITGGTAGQSYVTVNNIGGVGARTFEGIKIIDVGGDSAGQFTLNGRAVGGAYEYFLYQGGASTPDDGDWYLRTQADDRRPEPASYTANLAAANNMFVTSLSDRMGETLYTDVFTGEQKTTSLWLRNEGSHNRSRDDSGELHTQDNRYVMQLGGDVAQWSRNAQDRWRVGVMAGYANSSSSTVAQVAGYRSTGSVDGYSVGIYGSWLADNADDTGAYVDSWVQYSWFDNNVSGQDLAAEKYDSKGFTASVEGGYAFKVGESVSQSYFIQPKAQVVWMGVKADDHTETNGTVISGDGNGNIQTRLGAKAFINPSDKAKVSGPAFKPFVEANWIHNTKDFGTTLDGVTVKQAGTANIAELKLGVDGQINNQLNLWGNIGQQVGNKGYSETSVVLGVKYNF</sequence>
<dbReference type="InterPro" id="IPR011050">
    <property type="entry name" value="Pectin_lyase_fold/virulence"/>
</dbReference>
<dbReference type="Gene3D" id="2.160.20.20">
    <property type="match status" value="1"/>
</dbReference>
<accession>A0A380QCT6</accession>
<dbReference type="InterPro" id="IPR012332">
    <property type="entry name" value="Autotransporter_pectin_lyase_C"/>
</dbReference>
<dbReference type="InterPro" id="IPR043990">
    <property type="entry name" value="AC_1"/>
</dbReference>
<dbReference type="InterPro" id="IPR005546">
    <property type="entry name" value="Autotransporte_beta"/>
</dbReference>
<dbReference type="PROSITE" id="PS50065">
    <property type="entry name" value="HMG_COA_REDUCTASE_4"/>
    <property type="match status" value="1"/>
</dbReference>
<dbReference type="InterPro" id="IPR006315">
    <property type="entry name" value="OM_autotransptr_brl_dom"/>
</dbReference>
<dbReference type="SUPFAM" id="SSF103515">
    <property type="entry name" value="Autotransporter"/>
    <property type="match status" value="1"/>
</dbReference>
<dbReference type="PANTHER" id="PTHR12338:SF5">
    <property type="entry name" value="ANTIGEN 43-RELATED"/>
    <property type="match status" value="1"/>
</dbReference>
<evidence type="ECO:0000256" key="1">
    <source>
        <dbReference type="ARBA" id="ARBA00023026"/>
    </source>
</evidence>
<proteinExistence type="predicted"/>
<dbReference type="CDD" id="cd01344">
    <property type="entry name" value="PL2_Passenger_AT"/>
    <property type="match status" value="1"/>
</dbReference>
<gene>
    <name evidence="3" type="primary">icsA_7</name>
    <name evidence="3" type="ORF">NCTC8580_03928</name>
</gene>
<organism evidence="3 4">
    <name type="scientific">Yersinia pseudotuberculosis</name>
    <dbReference type="NCBI Taxonomy" id="633"/>
    <lineage>
        <taxon>Bacteria</taxon>
        <taxon>Pseudomonadati</taxon>
        <taxon>Pseudomonadota</taxon>
        <taxon>Gammaproteobacteria</taxon>
        <taxon>Enterobacterales</taxon>
        <taxon>Yersiniaceae</taxon>
        <taxon>Yersinia</taxon>
    </lineage>
</organism>
<evidence type="ECO:0000313" key="3">
    <source>
        <dbReference type="EMBL" id="SUP85884.1"/>
    </source>
</evidence>
<protein>
    <submittedName>
        <fullName evidence="3">Autotransporter protein</fullName>
    </submittedName>
</protein>
<dbReference type="InterPro" id="IPR024973">
    <property type="entry name" value="ESPR"/>
</dbReference>
<dbReference type="Proteomes" id="UP000255087">
    <property type="component" value="Unassembled WGS sequence"/>
</dbReference>
<name>A0A380QCT6_YERPU</name>
<dbReference type="Pfam" id="PF13018">
    <property type="entry name" value="ESPR"/>
    <property type="match status" value="1"/>
</dbReference>
<dbReference type="GO" id="GO:0019867">
    <property type="term" value="C:outer membrane"/>
    <property type="evidence" value="ECO:0007669"/>
    <property type="project" value="InterPro"/>
</dbReference>
<dbReference type="GO" id="GO:0015936">
    <property type="term" value="P:coenzyme A metabolic process"/>
    <property type="evidence" value="ECO:0007669"/>
    <property type="project" value="InterPro"/>
</dbReference>
<dbReference type="PROSITE" id="PS51208">
    <property type="entry name" value="AUTOTRANSPORTER"/>
    <property type="match status" value="1"/>
</dbReference>
<dbReference type="NCBIfam" id="TIGR01414">
    <property type="entry name" value="autotrans_barl"/>
    <property type="match status" value="1"/>
</dbReference>
<evidence type="ECO:0000259" key="2">
    <source>
        <dbReference type="PROSITE" id="PS51208"/>
    </source>
</evidence>
<dbReference type="Gene3D" id="2.40.128.130">
    <property type="entry name" value="Autotransporter beta-domain"/>
    <property type="match status" value="1"/>
</dbReference>
<reference evidence="3 4" key="1">
    <citation type="submission" date="2018-06" db="EMBL/GenBank/DDBJ databases">
        <authorList>
            <consortium name="Pathogen Informatics"/>
            <person name="Doyle S."/>
        </authorList>
    </citation>
    <scope>NUCLEOTIDE SEQUENCE [LARGE SCALE GENOMIC DNA]</scope>
    <source>
        <strain evidence="3 4">NCTC8580</strain>
    </source>
</reference>
<dbReference type="PANTHER" id="PTHR12338">
    <property type="entry name" value="AUTOTRANSPORTER"/>
    <property type="match status" value="1"/>
</dbReference>
<dbReference type="InterPro" id="IPR036709">
    <property type="entry name" value="Autotransporte_beta_dom_sf"/>
</dbReference>